<gene>
    <name evidence="1" type="ORF">F8566_32985</name>
</gene>
<proteinExistence type="predicted"/>
<sequence>MRGVIVQLPAAGRTDAAVIRLAVGQEASFGRGTAKHPVDLELSDAGVPRWAGVVRAVEDHWTISNLSRHSTYVIENPEGGGEFVKVSPRRLDMPVPFEFSRVALPVRQGSVDFLVFASQHRYAEHAGLEPDSGEVTAAAFALDESAKYFLVLVALCEPRLRNPSTVMIPTIPEIIERIRPIEGCRDLTRSAVKFHIDYLAGTKLQVRDPALERSGIKADWRREALVSLALRFDLVREEHLALLPPPAAPARFTGPHSGSSAGFR</sequence>
<comment type="caution">
    <text evidence="1">The sequence shown here is derived from an EMBL/GenBank/DDBJ whole genome shotgun (WGS) entry which is preliminary data.</text>
</comment>
<dbReference type="EMBL" id="WBMT01000017">
    <property type="protein sequence ID" value="KAB2344128.1"/>
    <property type="molecule type" value="Genomic_DNA"/>
</dbReference>
<evidence type="ECO:0000313" key="1">
    <source>
        <dbReference type="EMBL" id="KAB2344128.1"/>
    </source>
</evidence>
<protein>
    <submittedName>
        <fullName evidence="1">Serine/threonine protein kinase</fullName>
    </submittedName>
</protein>
<keyword evidence="1" id="KW-0808">Transferase</keyword>
<evidence type="ECO:0000313" key="2">
    <source>
        <dbReference type="Proteomes" id="UP000468735"/>
    </source>
</evidence>
<name>A0A6H9YGT3_9ACTN</name>
<keyword evidence="2" id="KW-1185">Reference proteome</keyword>
<reference evidence="1 2" key="1">
    <citation type="submission" date="2019-09" db="EMBL/GenBank/DDBJ databases">
        <title>Actinomadura physcomitrii sp. nov., a novel actinomycete isolated from moss [Physcomitrium sphaericum (Ludw) Fuernr].</title>
        <authorList>
            <person name="Zhuang X."/>
            <person name="Liu C."/>
        </authorList>
    </citation>
    <scope>NUCLEOTIDE SEQUENCE [LARGE SCALE GENOMIC DNA]</scope>
    <source>
        <strain evidence="1 2">HMC1</strain>
    </source>
</reference>
<keyword evidence="1" id="KW-0723">Serine/threonine-protein kinase</keyword>
<organism evidence="1 2">
    <name type="scientific">Actinomadura rudentiformis</name>
    <dbReference type="NCBI Taxonomy" id="359158"/>
    <lineage>
        <taxon>Bacteria</taxon>
        <taxon>Bacillati</taxon>
        <taxon>Actinomycetota</taxon>
        <taxon>Actinomycetes</taxon>
        <taxon>Streptosporangiales</taxon>
        <taxon>Thermomonosporaceae</taxon>
        <taxon>Actinomadura</taxon>
    </lineage>
</organism>
<dbReference type="GO" id="GO:0004674">
    <property type="term" value="F:protein serine/threonine kinase activity"/>
    <property type="evidence" value="ECO:0007669"/>
    <property type="project" value="UniProtKB-KW"/>
</dbReference>
<dbReference type="RefSeq" id="WP_151565756.1">
    <property type="nucleotide sequence ID" value="NZ_WBMT01000017.1"/>
</dbReference>
<keyword evidence="1" id="KW-0418">Kinase</keyword>
<accession>A0A6H9YGT3</accession>
<dbReference type="Proteomes" id="UP000468735">
    <property type="component" value="Unassembled WGS sequence"/>
</dbReference>
<dbReference type="OrthoDB" id="5142616at2"/>
<dbReference type="AlphaFoldDB" id="A0A6H9YGT3"/>